<protein>
    <submittedName>
        <fullName evidence="1">Uncharacterized protein</fullName>
    </submittedName>
</protein>
<proteinExistence type="predicted"/>
<evidence type="ECO:0000313" key="1">
    <source>
        <dbReference type="EMBL" id="KAJ1152180.1"/>
    </source>
</evidence>
<comment type="caution">
    <text evidence="1">The sequence shown here is derived from an EMBL/GenBank/DDBJ whole genome shotgun (WGS) entry which is preliminary data.</text>
</comment>
<organism evidence="1 2">
    <name type="scientific">Pleurodeles waltl</name>
    <name type="common">Iberian ribbed newt</name>
    <dbReference type="NCBI Taxonomy" id="8319"/>
    <lineage>
        <taxon>Eukaryota</taxon>
        <taxon>Metazoa</taxon>
        <taxon>Chordata</taxon>
        <taxon>Craniata</taxon>
        <taxon>Vertebrata</taxon>
        <taxon>Euteleostomi</taxon>
        <taxon>Amphibia</taxon>
        <taxon>Batrachia</taxon>
        <taxon>Caudata</taxon>
        <taxon>Salamandroidea</taxon>
        <taxon>Salamandridae</taxon>
        <taxon>Pleurodelinae</taxon>
        <taxon>Pleurodeles</taxon>
    </lineage>
</organism>
<dbReference type="EMBL" id="JANPWB010000009">
    <property type="protein sequence ID" value="KAJ1152180.1"/>
    <property type="molecule type" value="Genomic_DNA"/>
</dbReference>
<dbReference type="Proteomes" id="UP001066276">
    <property type="component" value="Chromosome 5"/>
</dbReference>
<sequence>MLNRTECFVQLLKLNPFDFVPRIRRDGPARPSYCCYVRGSCSRREGPTRYGYSCYVRDVCFLKDALLSVARAAHEHSRAVTIYGRRAKILDRYKRKVPWMTEVSRIVLSGLPRPVLHRMKFACVCSLFIIPFSSPNVRMTSGSQRLRRLNERQVYSDIGCITSPTPTTSLSLHAFSLSLSLNGRLTNASHIPLTNIPHSPYSYARAGSHILMLVPEQPT</sequence>
<gene>
    <name evidence="1" type="ORF">NDU88_004957</name>
</gene>
<name>A0AAV7RMX6_PLEWA</name>
<reference evidence="1" key="1">
    <citation type="journal article" date="2022" name="bioRxiv">
        <title>Sequencing and chromosome-scale assembly of the giantPleurodeles waltlgenome.</title>
        <authorList>
            <person name="Brown T."/>
            <person name="Elewa A."/>
            <person name="Iarovenko S."/>
            <person name="Subramanian E."/>
            <person name="Araus A.J."/>
            <person name="Petzold A."/>
            <person name="Susuki M."/>
            <person name="Suzuki K.-i.T."/>
            <person name="Hayashi T."/>
            <person name="Toyoda A."/>
            <person name="Oliveira C."/>
            <person name="Osipova E."/>
            <person name="Leigh N.D."/>
            <person name="Simon A."/>
            <person name="Yun M.H."/>
        </authorList>
    </citation>
    <scope>NUCLEOTIDE SEQUENCE</scope>
    <source>
        <strain evidence="1">20211129_DDA</strain>
        <tissue evidence="1">Liver</tissue>
    </source>
</reference>
<dbReference type="AlphaFoldDB" id="A0AAV7RMX6"/>
<evidence type="ECO:0000313" key="2">
    <source>
        <dbReference type="Proteomes" id="UP001066276"/>
    </source>
</evidence>
<keyword evidence="2" id="KW-1185">Reference proteome</keyword>
<accession>A0AAV7RMX6</accession>